<keyword evidence="2" id="KW-0472">Membrane</keyword>
<accession>A0A921INH5</accession>
<dbReference type="Proteomes" id="UP000746751">
    <property type="component" value="Unassembled WGS sequence"/>
</dbReference>
<reference evidence="3" key="2">
    <citation type="submission" date="2021-09" db="EMBL/GenBank/DDBJ databases">
        <authorList>
            <person name="Gilroy R."/>
        </authorList>
    </citation>
    <scope>NUCLEOTIDE SEQUENCE</scope>
    <source>
        <strain evidence="3">ChiGjej2B2-7701</strain>
    </source>
</reference>
<sequence>MAIPFVALLISIVSAYSNSKHRSVDLAIKYSSYFQGTDPESLRPFDQVLNEEGKLAASFYMWKSFSRLTERKRSGFNYMTFLVFTFGWIGAGIAGAIKTYENSQTISAALIVGAAVMLLAVALMAYQRYESNLYSTFLELRNSDMYIDSSAAVFQAKDRVLTESLPSALVSLCVAAVATYYLDGNTVSMIWNTVILICAIGNNVESVLKNKRWHSQASSSASNQKQKQSTGTKQNR</sequence>
<evidence type="ECO:0000313" key="4">
    <source>
        <dbReference type="Proteomes" id="UP000746751"/>
    </source>
</evidence>
<dbReference type="EMBL" id="DYVF01000029">
    <property type="protein sequence ID" value="HJG30554.1"/>
    <property type="molecule type" value="Genomic_DNA"/>
</dbReference>
<feature type="compositionally biased region" description="Low complexity" evidence="1">
    <location>
        <begin position="215"/>
        <end position="229"/>
    </location>
</feature>
<evidence type="ECO:0000256" key="1">
    <source>
        <dbReference type="SAM" id="MobiDB-lite"/>
    </source>
</evidence>
<feature type="transmembrane region" description="Helical" evidence="2">
    <location>
        <begin position="109"/>
        <end position="129"/>
    </location>
</feature>
<proteinExistence type="predicted"/>
<feature type="transmembrane region" description="Helical" evidence="2">
    <location>
        <begin position="76"/>
        <end position="97"/>
    </location>
</feature>
<dbReference type="AlphaFoldDB" id="A0A921INH5"/>
<organism evidence="3 4">
    <name type="scientific">Collinsella ihumii</name>
    <dbReference type="NCBI Taxonomy" id="1720204"/>
    <lineage>
        <taxon>Bacteria</taxon>
        <taxon>Bacillati</taxon>
        <taxon>Actinomycetota</taxon>
        <taxon>Coriobacteriia</taxon>
        <taxon>Coriobacteriales</taxon>
        <taxon>Coriobacteriaceae</taxon>
        <taxon>Collinsella</taxon>
    </lineage>
</organism>
<protein>
    <submittedName>
        <fullName evidence="3">Uncharacterized protein</fullName>
    </submittedName>
</protein>
<evidence type="ECO:0000313" key="3">
    <source>
        <dbReference type="EMBL" id="HJG30554.1"/>
    </source>
</evidence>
<name>A0A921INH5_9ACTN</name>
<keyword evidence="2" id="KW-0812">Transmembrane</keyword>
<feature type="region of interest" description="Disordered" evidence="1">
    <location>
        <begin position="215"/>
        <end position="236"/>
    </location>
</feature>
<keyword evidence="2" id="KW-1133">Transmembrane helix</keyword>
<evidence type="ECO:0000256" key="2">
    <source>
        <dbReference type="SAM" id="Phobius"/>
    </source>
</evidence>
<comment type="caution">
    <text evidence="3">The sequence shown here is derived from an EMBL/GenBank/DDBJ whole genome shotgun (WGS) entry which is preliminary data.</text>
</comment>
<gene>
    <name evidence="3" type="ORF">K8U80_04060</name>
</gene>
<reference evidence="3" key="1">
    <citation type="journal article" date="2021" name="PeerJ">
        <title>Extensive microbial diversity within the chicken gut microbiome revealed by metagenomics and culture.</title>
        <authorList>
            <person name="Gilroy R."/>
            <person name="Ravi A."/>
            <person name="Getino M."/>
            <person name="Pursley I."/>
            <person name="Horton D.L."/>
            <person name="Alikhan N.F."/>
            <person name="Baker D."/>
            <person name="Gharbi K."/>
            <person name="Hall N."/>
            <person name="Watson M."/>
            <person name="Adriaenssens E.M."/>
            <person name="Foster-Nyarko E."/>
            <person name="Jarju S."/>
            <person name="Secka A."/>
            <person name="Antonio M."/>
            <person name="Oren A."/>
            <person name="Chaudhuri R.R."/>
            <person name="La Ragione R."/>
            <person name="Hildebrand F."/>
            <person name="Pallen M.J."/>
        </authorList>
    </citation>
    <scope>NUCLEOTIDE SEQUENCE</scope>
    <source>
        <strain evidence="3">ChiGjej2B2-7701</strain>
    </source>
</reference>
<feature type="transmembrane region" description="Helical" evidence="2">
    <location>
        <begin position="164"/>
        <end position="182"/>
    </location>
</feature>